<dbReference type="GeneID" id="105432455"/>
<organism evidence="11 12">
    <name type="scientific">Pogonomyrmex barbatus</name>
    <name type="common">red harvester ant</name>
    <dbReference type="NCBI Taxonomy" id="144034"/>
    <lineage>
        <taxon>Eukaryota</taxon>
        <taxon>Metazoa</taxon>
        <taxon>Ecdysozoa</taxon>
        <taxon>Arthropoda</taxon>
        <taxon>Hexapoda</taxon>
        <taxon>Insecta</taxon>
        <taxon>Pterygota</taxon>
        <taxon>Neoptera</taxon>
        <taxon>Endopterygota</taxon>
        <taxon>Hymenoptera</taxon>
        <taxon>Apocrita</taxon>
        <taxon>Aculeata</taxon>
        <taxon>Formicoidea</taxon>
        <taxon>Formicidae</taxon>
        <taxon>Myrmicinae</taxon>
        <taxon>Pogonomyrmex</taxon>
    </lineage>
</organism>
<evidence type="ECO:0000256" key="5">
    <source>
        <dbReference type="ARBA" id="ARBA00022725"/>
    </source>
</evidence>
<keyword evidence="3" id="KW-0716">Sensory transduction</keyword>
<dbReference type="GO" id="GO:0005886">
    <property type="term" value="C:plasma membrane"/>
    <property type="evidence" value="ECO:0007669"/>
    <property type="project" value="TreeGrafter"/>
</dbReference>
<reference evidence="12" key="1">
    <citation type="submission" date="2025-08" db="UniProtKB">
        <authorList>
            <consortium name="RefSeq"/>
        </authorList>
    </citation>
    <scope>IDENTIFICATION</scope>
</reference>
<dbReference type="KEGG" id="pbar:105432455"/>
<keyword evidence="8" id="KW-0675">Receptor</keyword>
<feature type="transmembrane region" description="Helical" evidence="10">
    <location>
        <begin position="627"/>
        <end position="653"/>
    </location>
</feature>
<evidence type="ECO:0000256" key="3">
    <source>
        <dbReference type="ARBA" id="ARBA00022606"/>
    </source>
</evidence>
<feature type="transmembrane region" description="Helical" evidence="10">
    <location>
        <begin position="282"/>
        <end position="302"/>
    </location>
</feature>
<evidence type="ECO:0000313" key="12">
    <source>
        <dbReference type="RefSeq" id="XP_011645580.2"/>
    </source>
</evidence>
<feature type="transmembrane region" description="Helical" evidence="10">
    <location>
        <begin position="196"/>
        <end position="223"/>
    </location>
</feature>
<evidence type="ECO:0000256" key="7">
    <source>
        <dbReference type="ARBA" id="ARBA00023136"/>
    </source>
</evidence>
<dbReference type="GO" id="GO:0007165">
    <property type="term" value="P:signal transduction"/>
    <property type="evidence" value="ECO:0007669"/>
    <property type="project" value="UniProtKB-KW"/>
</dbReference>
<keyword evidence="2" id="KW-1003">Cell membrane</keyword>
<feature type="transmembrane region" description="Helical" evidence="10">
    <location>
        <begin position="139"/>
        <end position="158"/>
    </location>
</feature>
<evidence type="ECO:0000256" key="9">
    <source>
        <dbReference type="ARBA" id="ARBA00023224"/>
    </source>
</evidence>
<feature type="transmembrane region" description="Helical" evidence="10">
    <location>
        <begin position="451"/>
        <end position="473"/>
    </location>
</feature>
<evidence type="ECO:0000256" key="2">
    <source>
        <dbReference type="ARBA" id="ARBA00022475"/>
    </source>
</evidence>
<evidence type="ECO:0000313" key="11">
    <source>
        <dbReference type="Proteomes" id="UP000504615"/>
    </source>
</evidence>
<evidence type="ECO:0000256" key="10">
    <source>
        <dbReference type="SAM" id="Phobius"/>
    </source>
</evidence>
<feature type="transmembrane region" description="Helical" evidence="10">
    <location>
        <begin position="52"/>
        <end position="72"/>
    </location>
</feature>
<feature type="transmembrane region" description="Helical" evidence="10">
    <location>
        <begin position="893"/>
        <end position="912"/>
    </location>
</feature>
<dbReference type="InterPro" id="IPR004117">
    <property type="entry name" value="7tm6_olfct_rcpt"/>
</dbReference>
<dbReference type="GO" id="GO:0004984">
    <property type="term" value="F:olfactory receptor activity"/>
    <property type="evidence" value="ECO:0007669"/>
    <property type="project" value="InterPro"/>
</dbReference>
<feature type="transmembrane region" description="Helical" evidence="10">
    <location>
        <begin position="84"/>
        <end position="102"/>
    </location>
</feature>
<accession>A0A6I9WPJ0</accession>
<feature type="transmembrane region" description="Helical" evidence="10">
    <location>
        <begin position="860"/>
        <end position="881"/>
    </location>
</feature>
<feature type="transmembrane region" description="Helical" evidence="10">
    <location>
        <begin position="779"/>
        <end position="807"/>
    </location>
</feature>
<evidence type="ECO:0000256" key="1">
    <source>
        <dbReference type="ARBA" id="ARBA00004651"/>
    </source>
</evidence>
<keyword evidence="4 10" id="KW-0812">Transmembrane</keyword>
<keyword evidence="11" id="KW-1185">Reference proteome</keyword>
<evidence type="ECO:0000256" key="6">
    <source>
        <dbReference type="ARBA" id="ARBA00022989"/>
    </source>
</evidence>
<dbReference type="Pfam" id="PF02949">
    <property type="entry name" value="7tm_6"/>
    <property type="match status" value="3"/>
</dbReference>
<name>A0A6I9WPJ0_9HYME</name>
<feature type="transmembrane region" description="Helical" evidence="10">
    <location>
        <begin position="308"/>
        <end position="328"/>
    </location>
</feature>
<dbReference type="AlphaFoldDB" id="A0A6I9WPJ0"/>
<evidence type="ECO:0000256" key="8">
    <source>
        <dbReference type="ARBA" id="ARBA00023170"/>
    </source>
</evidence>
<evidence type="ECO:0000256" key="4">
    <source>
        <dbReference type="ARBA" id="ARBA00022692"/>
    </source>
</evidence>
<comment type="subcellular location">
    <subcellularLocation>
        <location evidence="1">Cell membrane</location>
        <topology evidence="1">Multi-pass membrane protein</topology>
    </subcellularLocation>
</comment>
<dbReference type="RefSeq" id="XP_011645580.2">
    <property type="nucleotide sequence ID" value="XM_011647278.2"/>
</dbReference>
<proteinExistence type="predicted"/>
<sequence length="988" mass="112443">MSDSKRILINTEFENCNDYSIQLNRWFLLSLGAWPQAGASSRIKKFVVSMQIFIFSTAVAVITIPCVLYVWFEKEDIEIKLITLVPLIHRTMGSINYWILLTRKKDIHHCIRHMETDWEFIRRIDNREVMLQYAKIGRFMAGLCAIFMHGCTFAFTAVRAMKVTVTVGNETFKMYPMTCPMYSKIIDARFSPANEILLSIQLLSAFVVASSTVAICSLAIVFAMHACGQLNVLYMWLSELAEEEKIDEAEQKLAVIVEHHWRILSFVAQIESIMHKACLAELMGCTLNMCLLGYYSIMNWAAFDAVKILSYIITYVSMSFNIFIFCYIGEVLAEQCKNVGEIAYMTNWYKLPRKTALSLILIIMQSSHIVKITAGKLFQLSISTFGDIIKTSLAYLNMLRTIINRVMGSINYWVLLKRSDDIWQLMQHMEADWRNIQKIDDREVMLNYAKFGRFITVICGVIMQGGTFLFSLARAMKTATIIVNNQTFTTHPMTCPIYSKIIDTRFSPVNEIALVVQFLSTFVVSSSTVGACSLAAVFAMHACGQLNVLYAWLRDLVENQEKENHAEKEMATVVEHHLRILRYLNIGSSPIIFNYIKNKEYSIQLLRWLLKPISVWPVTNSSIADRILSVVLLILCTFLIIGTLVPCALAIFFDETKDLEMKIRDFGPLSNWMLASLKYTSLLTHVGDIRRCIDYIEADWRAVTKFEEQEMMLNSARIGRFIVIFSASFVHSGVFSYSIFRGMTMDKSGVEDDNVSARSLPFAFYDKILDTTISPMYEIVFAIQFLSTFVVNSVVVAACSITAVFVLHACGQLKILMSLLDNFTDERNEKKDSIQKFSVIVEHHLRILSFVSHIEKITNIVCLIEIVGCTLHMCLLGYYCILDWNQDEKQGVVAYGIILISVTFNIFIFCYIGEMLSEQCGQVGETAYMTNWYLLPGNTALDFVLIILKSSITVKITAGKMIDLSLSTFGNVIKSALAYLNILRTLII</sequence>
<feature type="transmembrane region" description="Helical" evidence="10">
    <location>
        <begin position="721"/>
        <end position="740"/>
    </location>
</feature>
<keyword evidence="5" id="KW-0552">Olfaction</keyword>
<dbReference type="OrthoDB" id="8196465at2759"/>
<dbReference type="Proteomes" id="UP000504615">
    <property type="component" value="Unplaced"/>
</dbReference>
<keyword evidence="6 10" id="KW-1133">Transmembrane helix</keyword>
<dbReference type="PANTHER" id="PTHR21137">
    <property type="entry name" value="ODORANT RECEPTOR"/>
    <property type="match status" value="1"/>
</dbReference>
<keyword evidence="9" id="KW-0807">Transducer</keyword>
<dbReference type="PANTHER" id="PTHR21137:SF35">
    <property type="entry name" value="ODORANT RECEPTOR 19A-RELATED"/>
    <property type="match status" value="1"/>
</dbReference>
<gene>
    <name evidence="12" type="primary">LOC105432455</name>
</gene>
<dbReference type="GO" id="GO:0005549">
    <property type="term" value="F:odorant binding"/>
    <property type="evidence" value="ECO:0007669"/>
    <property type="project" value="InterPro"/>
</dbReference>
<keyword evidence="7 10" id="KW-0472">Membrane</keyword>
<protein>
    <submittedName>
        <fullName evidence="12">Uncharacterized protein LOC105432455</fullName>
    </submittedName>
</protein>